<keyword evidence="2" id="KW-0067">ATP-binding</keyword>
<dbReference type="KEGG" id="cnr:EB819_00555"/>
<dbReference type="Pfam" id="PF00501">
    <property type="entry name" value="AMP-binding"/>
    <property type="match status" value="1"/>
</dbReference>
<keyword evidence="1" id="KW-0547">Nucleotide-binding</keyword>
<dbReference type="SUPFAM" id="SSF56801">
    <property type="entry name" value="Acetyl-CoA synthetase-like"/>
    <property type="match status" value="1"/>
</dbReference>
<dbReference type="GO" id="GO:0016020">
    <property type="term" value="C:membrane"/>
    <property type="evidence" value="ECO:0007669"/>
    <property type="project" value="TreeGrafter"/>
</dbReference>
<dbReference type="Proteomes" id="UP000095601">
    <property type="component" value="Unassembled WGS sequence"/>
</dbReference>
<organism evidence="4 5">
    <name type="scientific">Cloacibacterium normanense</name>
    <dbReference type="NCBI Taxonomy" id="237258"/>
    <lineage>
        <taxon>Bacteria</taxon>
        <taxon>Pseudomonadati</taxon>
        <taxon>Bacteroidota</taxon>
        <taxon>Flavobacteriia</taxon>
        <taxon>Flavobacteriales</taxon>
        <taxon>Weeksellaceae</taxon>
    </lineage>
</organism>
<evidence type="ECO:0000313" key="5">
    <source>
        <dbReference type="Proteomes" id="UP000095601"/>
    </source>
</evidence>
<dbReference type="CDD" id="cd05907">
    <property type="entry name" value="VL_LC_FACS_like"/>
    <property type="match status" value="1"/>
</dbReference>
<evidence type="ECO:0000256" key="2">
    <source>
        <dbReference type="ARBA" id="ARBA00022840"/>
    </source>
</evidence>
<dbReference type="InterPro" id="IPR000873">
    <property type="entry name" value="AMP-dep_synth/lig_dom"/>
</dbReference>
<protein>
    <submittedName>
        <fullName evidence="4">AMP-binding enzyme family protein</fullName>
    </submittedName>
</protein>
<accession>A0A1E5UFB7</accession>
<dbReference type="STRING" id="237258.SAMN04489756_1157"/>
<dbReference type="RefSeq" id="WP_069797953.1">
    <property type="nucleotide sequence ID" value="NZ_CP034157.1"/>
</dbReference>
<feature type="domain" description="AMP-dependent synthetase/ligase" evidence="3">
    <location>
        <begin position="8"/>
        <end position="414"/>
    </location>
</feature>
<dbReference type="PROSITE" id="PS00455">
    <property type="entry name" value="AMP_BINDING"/>
    <property type="match status" value="1"/>
</dbReference>
<keyword evidence="5" id="KW-1185">Reference proteome</keyword>
<dbReference type="GO" id="GO:0004467">
    <property type="term" value="F:long-chain fatty acid-CoA ligase activity"/>
    <property type="evidence" value="ECO:0007669"/>
    <property type="project" value="TreeGrafter"/>
</dbReference>
<dbReference type="PANTHER" id="PTHR43272">
    <property type="entry name" value="LONG-CHAIN-FATTY-ACID--COA LIGASE"/>
    <property type="match status" value="1"/>
</dbReference>
<reference evidence="4 5" key="1">
    <citation type="submission" date="2016-09" db="EMBL/GenBank/DDBJ databases">
        <authorList>
            <person name="Capua I."/>
            <person name="De Benedictis P."/>
            <person name="Joannis T."/>
            <person name="Lombin L.H."/>
            <person name="Cattoli G."/>
        </authorList>
    </citation>
    <scope>NUCLEOTIDE SEQUENCE [LARGE SCALE GENOMIC DNA]</scope>
    <source>
        <strain evidence="4 5">NRS-1</strain>
    </source>
</reference>
<dbReference type="EMBL" id="MKGI01000031">
    <property type="protein sequence ID" value="OEL11596.1"/>
    <property type="molecule type" value="Genomic_DNA"/>
</dbReference>
<dbReference type="OrthoDB" id="9803968at2"/>
<evidence type="ECO:0000313" key="4">
    <source>
        <dbReference type="EMBL" id="OEL11596.1"/>
    </source>
</evidence>
<dbReference type="PANTHER" id="PTHR43272:SF33">
    <property type="entry name" value="AMP-BINDING DOMAIN-CONTAINING PROTEIN-RELATED"/>
    <property type="match status" value="1"/>
</dbReference>
<dbReference type="InterPro" id="IPR020845">
    <property type="entry name" value="AMP-binding_CS"/>
</dbReference>
<name>A0A1E5UFB7_9FLAO</name>
<dbReference type="PATRIC" id="fig|237258.4.peg.1990"/>
<dbReference type="Gene3D" id="3.40.50.12780">
    <property type="entry name" value="N-terminal domain of ligase-like"/>
    <property type="match status" value="1"/>
</dbReference>
<sequence length="590" mass="66764">MKNLLQLLEENTKKFPQKTALSFRNGDEIEILTWKKFWAMVCQTANGLHTLDVKKGDCVGVFSQNSKDWIIFDVAVQMLGAITIPIYATNNYDQTEYIIKQTEMQHILVGDTPQLEILKSAEKHLGKKLHIFTSHVIKDEAENITYFPDFIKHFATERNLIEITDEDLATILYTSGTTGIPKGVMLTHGGFKAVVSAHKEFFSFDNLYDMKSLAFLPLSHIFERSWTLFVLSQGGEVAILEDPKNILNTLKHVHPNAMCAVPRFYEKVYQTLVKKIEASSPTKQKLFKKALEVGAKVADKKRTGAKVPFGLQLQFGFFDKLVFRKIKNELGGNLSFLPCGGAMLKKEISEFFAAIGLPVIVGYGLTETTATVTALPPKNYVYGSVGKALPGVEIKIGADDEILVKYQGVMKGYYKNEEETAKVFTEDGYFRTGDAGRIDEEGNLYITDRIKDLMKTSNGKYIAPQSIEIPLQSNPYIAQAMVIAEGKPYVSAVIVPNFETLMEKYEEFKNYLSLNIEEKKKLLETPFIKETFEKVVNDIQKEFASFEKIKKFKLLPEEFTIERGEITPTLKIKRKIILEKFKALIEGMYA</sequence>
<dbReference type="AlphaFoldDB" id="A0A1E5UFB7"/>
<gene>
    <name evidence="4" type="ORF">BHF72_1998</name>
</gene>
<dbReference type="Pfam" id="PF23562">
    <property type="entry name" value="AMP-binding_C_3"/>
    <property type="match status" value="1"/>
</dbReference>
<proteinExistence type="predicted"/>
<evidence type="ECO:0000256" key="1">
    <source>
        <dbReference type="ARBA" id="ARBA00022741"/>
    </source>
</evidence>
<dbReference type="InterPro" id="IPR042099">
    <property type="entry name" value="ANL_N_sf"/>
</dbReference>
<evidence type="ECO:0000259" key="3">
    <source>
        <dbReference type="Pfam" id="PF00501"/>
    </source>
</evidence>
<comment type="caution">
    <text evidence="4">The sequence shown here is derived from an EMBL/GenBank/DDBJ whole genome shotgun (WGS) entry which is preliminary data.</text>
</comment>
<dbReference type="GO" id="GO:0005524">
    <property type="term" value="F:ATP binding"/>
    <property type="evidence" value="ECO:0007669"/>
    <property type="project" value="UniProtKB-KW"/>
</dbReference>